<name>A0A0N1HNL3_9EURO</name>
<feature type="region of interest" description="Disordered" evidence="1">
    <location>
        <begin position="1"/>
        <end position="30"/>
    </location>
</feature>
<feature type="transmembrane region" description="Helical" evidence="2">
    <location>
        <begin position="45"/>
        <end position="61"/>
    </location>
</feature>
<accession>A0A0N1HNL3</accession>
<feature type="compositionally biased region" description="Polar residues" evidence="1">
    <location>
        <begin position="1"/>
        <end position="12"/>
    </location>
</feature>
<evidence type="ECO:0000256" key="1">
    <source>
        <dbReference type="SAM" id="MobiDB-lite"/>
    </source>
</evidence>
<keyword evidence="2" id="KW-0472">Membrane</keyword>
<protein>
    <submittedName>
        <fullName evidence="3">Uncharacterized protein</fullName>
    </submittedName>
</protein>
<dbReference type="RefSeq" id="XP_017999106.1">
    <property type="nucleotide sequence ID" value="XM_018144876.1"/>
</dbReference>
<feature type="transmembrane region" description="Helical" evidence="2">
    <location>
        <begin position="67"/>
        <end position="88"/>
    </location>
</feature>
<sequence length="143" mass="16097">MATRSPTTSIPEDSQDPADAPKEASDPDHLSTYDKIKSAVPAPQLTLKVFLISTLCAYLFIPPTTELYHVILVLIGGMLATLSLTFLAEIYARSVRDDEEAAQKDLEAQRHNAELLDRADRACWQCWRRIKPSEGRYRMYTPS</sequence>
<keyword evidence="2" id="KW-0812">Transmembrane</keyword>
<dbReference type="GeneID" id="28736754"/>
<comment type="caution">
    <text evidence="3">The sequence shown here is derived from an EMBL/GenBank/DDBJ whole genome shotgun (WGS) entry which is preliminary data.</text>
</comment>
<gene>
    <name evidence="3" type="ORF">AB675_4716</name>
</gene>
<reference evidence="3 4" key="1">
    <citation type="submission" date="2015-06" db="EMBL/GenBank/DDBJ databases">
        <title>Draft genome of the ant-associated black yeast Phialophora attae CBS 131958.</title>
        <authorList>
            <person name="Moreno L.F."/>
            <person name="Stielow B.J."/>
            <person name="de Hoog S."/>
            <person name="Vicente V.A."/>
            <person name="Weiss V.A."/>
            <person name="de Vries M."/>
            <person name="Cruz L.M."/>
            <person name="Souza E.M."/>
        </authorList>
    </citation>
    <scope>NUCLEOTIDE SEQUENCE [LARGE SCALE GENOMIC DNA]</scope>
    <source>
        <strain evidence="3 4">CBS 131958</strain>
    </source>
</reference>
<keyword evidence="4" id="KW-1185">Reference proteome</keyword>
<evidence type="ECO:0000313" key="4">
    <source>
        <dbReference type="Proteomes" id="UP000038010"/>
    </source>
</evidence>
<keyword evidence="2" id="KW-1133">Transmembrane helix</keyword>
<evidence type="ECO:0000313" key="3">
    <source>
        <dbReference type="EMBL" id="KPI39143.1"/>
    </source>
</evidence>
<feature type="compositionally biased region" description="Basic and acidic residues" evidence="1">
    <location>
        <begin position="19"/>
        <end position="30"/>
    </location>
</feature>
<evidence type="ECO:0000256" key="2">
    <source>
        <dbReference type="SAM" id="Phobius"/>
    </source>
</evidence>
<dbReference type="Proteomes" id="UP000038010">
    <property type="component" value="Unassembled WGS sequence"/>
</dbReference>
<proteinExistence type="predicted"/>
<organism evidence="3 4">
    <name type="scientific">Cyphellophora attinorum</name>
    <dbReference type="NCBI Taxonomy" id="1664694"/>
    <lineage>
        <taxon>Eukaryota</taxon>
        <taxon>Fungi</taxon>
        <taxon>Dikarya</taxon>
        <taxon>Ascomycota</taxon>
        <taxon>Pezizomycotina</taxon>
        <taxon>Eurotiomycetes</taxon>
        <taxon>Chaetothyriomycetidae</taxon>
        <taxon>Chaetothyriales</taxon>
        <taxon>Cyphellophoraceae</taxon>
        <taxon>Cyphellophora</taxon>
    </lineage>
</organism>
<dbReference type="AlphaFoldDB" id="A0A0N1HNL3"/>
<dbReference type="EMBL" id="LFJN01000016">
    <property type="protein sequence ID" value="KPI39143.1"/>
    <property type="molecule type" value="Genomic_DNA"/>
</dbReference>
<dbReference type="VEuPathDB" id="FungiDB:AB675_4716"/>